<feature type="domain" description="ABC transporter" evidence="5">
    <location>
        <begin position="6"/>
        <end position="251"/>
    </location>
</feature>
<keyword evidence="3" id="KW-0547">Nucleotide-binding</keyword>
<dbReference type="Pfam" id="PF00005">
    <property type="entry name" value="ABC_tran"/>
    <property type="match status" value="1"/>
</dbReference>
<accession>A0A7X3MG32</accession>
<dbReference type="GO" id="GO:0022857">
    <property type="term" value="F:transmembrane transporter activity"/>
    <property type="evidence" value="ECO:0007669"/>
    <property type="project" value="UniProtKB-ARBA"/>
</dbReference>
<keyword evidence="4 6" id="KW-0067">ATP-binding</keyword>
<evidence type="ECO:0000313" key="6">
    <source>
        <dbReference type="EMBL" id="MXP75810.1"/>
    </source>
</evidence>
<dbReference type="InterPro" id="IPR003439">
    <property type="entry name" value="ABC_transporter-like_ATP-bd"/>
</dbReference>
<evidence type="ECO:0000313" key="7">
    <source>
        <dbReference type="Proteomes" id="UP000460412"/>
    </source>
</evidence>
<name>A0A7X3MG32_9FIRM</name>
<dbReference type="PANTHER" id="PTHR42798:SF7">
    <property type="entry name" value="ALPHA-D-RIBOSE 1-METHYLPHOSPHONATE 5-TRIPHOSPHATE SYNTHASE SUBUNIT PHNL"/>
    <property type="match status" value="1"/>
</dbReference>
<dbReference type="GO" id="GO:0005524">
    <property type="term" value="F:ATP binding"/>
    <property type="evidence" value="ECO:0007669"/>
    <property type="project" value="UniProtKB-KW"/>
</dbReference>
<sequence length="261" mass="29546">MVTEIIRTEKLVKNYYRNNDTKNPEARIEVLKGLDITVNEGEYVCIMGSSGGGKTTLLKIFGMMEAITDGKFYFKGRDASDLWKDELADIRRREIGFVFQDFYLMDSLSVGENIMVPMILDKALASEMKEKMQGLAKRFGVEKLLDKAPKELSGGEKQRIAICRALINDPDVIMADEPTGNLDAKSSRRLMETFDEINQGMKKNIILVTHDPKIACRSSKIFFIDDGVIAAVLEKRDGDSAQFYREILRMMEQMEGQTDAD</sequence>
<evidence type="ECO:0000256" key="4">
    <source>
        <dbReference type="ARBA" id="ARBA00022840"/>
    </source>
</evidence>
<evidence type="ECO:0000256" key="2">
    <source>
        <dbReference type="ARBA" id="ARBA00022448"/>
    </source>
</evidence>
<organism evidence="6 7">
    <name type="scientific">Sporofaciens musculi</name>
    <dbReference type="NCBI Taxonomy" id="2681861"/>
    <lineage>
        <taxon>Bacteria</taxon>
        <taxon>Bacillati</taxon>
        <taxon>Bacillota</taxon>
        <taxon>Clostridia</taxon>
        <taxon>Lachnospirales</taxon>
        <taxon>Lachnospiraceae</taxon>
        <taxon>Sporofaciens</taxon>
    </lineage>
</organism>
<proteinExistence type="inferred from homology"/>
<protein>
    <submittedName>
        <fullName evidence="6">ATP-binding cassette domain-containing protein</fullName>
    </submittedName>
</protein>
<dbReference type="SUPFAM" id="SSF52540">
    <property type="entry name" value="P-loop containing nucleoside triphosphate hydrolases"/>
    <property type="match status" value="1"/>
</dbReference>
<dbReference type="InterPro" id="IPR027417">
    <property type="entry name" value="P-loop_NTPase"/>
</dbReference>
<keyword evidence="7" id="KW-1185">Reference proteome</keyword>
<comment type="similarity">
    <text evidence="1">Belongs to the ABC transporter superfamily.</text>
</comment>
<dbReference type="Proteomes" id="UP000460412">
    <property type="component" value="Unassembled WGS sequence"/>
</dbReference>
<comment type="caution">
    <text evidence="6">The sequence shown here is derived from an EMBL/GenBank/DDBJ whole genome shotgun (WGS) entry which is preliminary data.</text>
</comment>
<dbReference type="PROSITE" id="PS50893">
    <property type="entry name" value="ABC_TRANSPORTER_2"/>
    <property type="match status" value="1"/>
</dbReference>
<dbReference type="PANTHER" id="PTHR42798">
    <property type="entry name" value="LIPOPROTEIN-RELEASING SYSTEM ATP-BINDING PROTEIN LOLD"/>
    <property type="match status" value="1"/>
</dbReference>
<dbReference type="AlphaFoldDB" id="A0A7X3MG32"/>
<dbReference type="EMBL" id="WUQX01000001">
    <property type="protein sequence ID" value="MXP75810.1"/>
    <property type="molecule type" value="Genomic_DNA"/>
</dbReference>
<gene>
    <name evidence="6" type="ORF">GN277_10590</name>
</gene>
<dbReference type="GO" id="GO:0098796">
    <property type="term" value="C:membrane protein complex"/>
    <property type="evidence" value="ECO:0007669"/>
    <property type="project" value="UniProtKB-ARBA"/>
</dbReference>
<keyword evidence="2" id="KW-0813">Transport</keyword>
<dbReference type="PROSITE" id="PS00211">
    <property type="entry name" value="ABC_TRANSPORTER_1"/>
    <property type="match status" value="1"/>
</dbReference>
<evidence type="ECO:0000256" key="1">
    <source>
        <dbReference type="ARBA" id="ARBA00005417"/>
    </source>
</evidence>
<dbReference type="GO" id="GO:0016887">
    <property type="term" value="F:ATP hydrolysis activity"/>
    <property type="evidence" value="ECO:0007669"/>
    <property type="project" value="InterPro"/>
</dbReference>
<dbReference type="InterPro" id="IPR017871">
    <property type="entry name" value="ABC_transporter-like_CS"/>
</dbReference>
<reference evidence="6 7" key="1">
    <citation type="submission" date="2019-12" db="EMBL/GenBank/DDBJ databases">
        <title>Sporaefaciens musculi gen. nov., sp. nov., a novel bacterium isolated from the caecum of an obese mouse.</title>
        <authorList>
            <person name="Rasmussen T.S."/>
            <person name="Streidl T."/>
            <person name="Hitch T.C.A."/>
            <person name="Wortmann E."/>
            <person name="Deptula P."/>
            <person name="Hansen M."/>
            <person name="Nielsen D.S."/>
            <person name="Clavel T."/>
            <person name="Vogensen F.K."/>
        </authorList>
    </citation>
    <scope>NUCLEOTIDE SEQUENCE [LARGE SCALE GENOMIC DNA]</scope>
    <source>
        <strain evidence="6 7">WCA-9-b2</strain>
    </source>
</reference>
<dbReference type="InterPro" id="IPR017911">
    <property type="entry name" value="MacB-like_ATP-bd"/>
</dbReference>
<evidence type="ECO:0000259" key="5">
    <source>
        <dbReference type="PROSITE" id="PS50893"/>
    </source>
</evidence>
<dbReference type="Gene3D" id="3.40.50.300">
    <property type="entry name" value="P-loop containing nucleotide triphosphate hydrolases"/>
    <property type="match status" value="1"/>
</dbReference>
<dbReference type="CDD" id="cd03255">
    <property type="entry name" value="ABC_MJ0796_LolCDE_FtsE"/>
    <property type="match status" value="1"/>
</dbReference>
<evidence type="ECO:0000256" key="3">
    <source>
        <dbReference type="ARBA" id="ARBA00022741"/>
    </source>
</evidence>
<dbReference type="SMART" id="SM00382">
    <property type="entry name" value="AAA"/>
    <property type="match status" value="1"/>
</dbReference>
<dbReference type="FunFam" id="3.40.50.300:FF:000032">
    <property type="entry name" value="Export ABC transporter ATP-binding protein"/>
    <property type="match status" value="1"/>
</dbReference>
<dbReference type="InterPro" id="IPR003593">
    <property type="entry name" value="AAA+_ATPase"/>
</dbReference>